<keyword evidence="12" id="KW-1185">Reference proteome</keyword>
<dbReference type="PANTHER" id="PTHR32309:SF31">
    <property type="entry name" value="CAPSULAR EXOPOLYSACCHARIDE FAMILY"/>
    <property type="match status" value="1"/>
</dbReference>
<evidence type="ECO:0000256" key="7">
    <source>
        <dbReference type="SAM" id="Coils"/>
    </source>
</evidence>
<dbReference type="InterPro" id="IPR050445">
    <property type="entry name" value="Bact_polysacc_biosynth/exp"/>
</dbReference>
<comment type="caution">
    <text evidence="11">The sequence shown here is derived from an EMBL/GenBank/DDBJ whole genome shotgun (WGS) entry which is preliminary data.</text>
</comment>
<evidence type="ECO:0000256" key="2">
    <source>
        <dbReference type="ARBA" id="ARBA00006683"/>
    </source>
</evidence>
<feature type="region of interest" description="Disordered" evidence="8">
    <location>
        <begin position="478"/>
        <end position="517"/>
    </location>
</feature>
<feature type="region of interest" description="Disordered" evidence="8">
    <location>
        <begin position="368"/>
        <end position="390"/>
    </location>
</feature>
<accession>A0ABX0DSU8</accession>
<evidence type="ECO:0000256" key="5">
    <source>
        <dbReference type="ARBA" id="ARBA00022989"/>
    </source>
</evidence>
<evidence type="ECO:0000256" key="1">
    <source>
        <dbReference type="ARBA" id="ARBA00004651"/>
    </source>
</evidence>
<dbReference type="EMBL" id="JAAKZX010000048">
    <property type="protein sequence ID" value="NGO43859.1"/>
    <property type="molecule type" value="Genomic_DNA"/>
</dbReference>
<feature type="domain" description="Polysaccharide chain length determinant N-terminal" evidence="10">
    <location>
        <begin position="16"/>
        <end position="96"/>
    </location>
</feature>
<dbReference type="RefSeq" id="WP_165340464.1">
    <property type="nucleotide sequence ID" value="NZ_JAAKZX010000048.1"/>
</dbReference>
<feature type="transmembrane region" description="Helical" evidence="9">
    <location>
        <begin position="31"/>
        <end position="50"/>
    </location>
</feature>
<comment type="similarity">
    <text evidence="2">Belongs to the CpsC/CapA family.</text>
</comment>
<keyword evidence="3" id="KW-1003">Cell membrane</keyword>
<dbReference type="PANTHER" id="PTHR32309">
    <property type="entry name" value="TYROSINE-PROTEIN KINASE"/>
    <property type="match status" value="1"/>
</dbReference>
<feature type="coiled-coil region" evidence="7">
    <location>
        <begin position="151"/>
        <end position="178"/>
    </location>
</feature>
<name>A0ABX0DSU8_9ACTN</name>
<keyword evidence="5 9" id="KW-1133">Transmembrane helix</keyword>
<evidence type="ECO:0000256" key="3">
    <source>
        <dbReference type="ARBA" id="ARBA00022475"/>
    </source>
</evidence>
<protein>
    <submittedName>
        <fullName evidence="11">Polysaccharide biosynthesis protein</fullName>
    </submittedName>
</protein>
<evidence type="ECO:0000256" key="4">
    <source>
        <dbReference type="ARBA" id="ARBA00022692"/>
    </source>
</evidence>
<comment type="subcellular location">
    <subcellularLocation>
        <location evidence="1">Cell membrane</location>
        <topology evidence="1">Multi-pass membrane protein</topology>
    </subcellularLocation>
</comment>
<evidence type="ECO:0000256" key="6">
    <source>
        <dbReference type="ARBA" id="ARBA00023136"/>
    </source>
</evidence>
<organism evidence="11 12">
    <name type="scientific">Streptomyces ureilyticus</name>
    <dbReference type="NCBI Taxonomy" id="1775131"/>
    <lineage>
        <taxon>Bacteria</taxon>
        <taxon>Bacillati</taxon>
        <taxon>Actinomycetota</taxon>
        <taxon>Actinomycetes</taxon>
        <taxon>Kitasatosporales</taxon>
        <taxon>Streptomycetaceae</taxon>
        <taxon>Streptomyces</taxon>
    </lineage>
</organism>
<evidence type="ECO:0000259" key="10">
    <source>
        <dbReference type="Pfam" id="PF02706"/>
    </source>
</evidence>
<evidence type="ECO:0000256" key="8">
    <source>
        <dbReference type="SAM" id="MobiDB-lite"/>
    </source>
</evidence>
<evidence type="ECO:0000313" key="11">
    <source>
        <dbReference type="EMBL" id="NGO43859.1"/>
    </source>
</evidence>
<sequence length="517" mass="55289">MTTSTTSESSAATPLFDLQALVVAVRRRRRFWCALALFGLLVGAAVAVLLPPPPSAMTKVLVAHAEDQPNDTGTLIRTDVEVLGTTRIADKALQTLNSPEKPEDFMRDYRGTGLTNNLLQIDVTGDSDAEAVARAKALADAFIADHVRRMRETAKAESKALLDQRDRMREELAQVNEDIGGRSPESDSQESASIETLFARRAELNSRIADFDQRAAEARTGTPKVVAGTQIVDAPRAVRHSLPKAAATNSAIGLVLGLVLGLALAAVRTVVADRPVLRRDIAANLGASVIAELPRRSGKLWRRRRTRAARERLTATLARTVRGSAEPVSLLELGCARSTSVLALDLARALAAEGPVVIVDALPGQRLARRRPKPGDPTVVSGEPAAGVSPQERRIGVGSVAPGMAWTDLQYLGTQTALVVRAGHGSAAWLHTVARQLADQHIPVIGVVLIDPDPRDRTDGTLWDGLHTALRGRSEWSARQNGGGTSHAVQAVGEGGLRTERLSRPAVRVPDNDQEAR</sequence>
<keyword evidence="7" id="KW-0175">Coiled coil</keyword>
<dbReference type="Proteomes" id="UP001518140">
    <property type="component" value="Unassembled WGS sequence"/>
</dbReference>
<dbReference type="Pfam" id="PF02706">
    <property type="entry name" value="Wzz"/>
    <property type="match status" value="1"/>
</dbReference>
<reference evidence="11 12" key="1">
    <citation type="submission" date="2020-02" db="EMBL/GenBank/DDBJ databases">
        <title>Whole-genome analyses of novel actinobacteria.</title>
        <authorList>
            <person name="Sahin N."/>
            <person name="Tokatli A."/>
        </authorList>
    </citation>
    <scope>NUCLEOTIDE SEQUENCE [LARGE SCALE GENOMIC DNA]</scope>
    <source>
        <strain evidence="11 12">YC419</strain>
    </source>
</reference>
<keyword evidence="4 9" id="KW-0812">Transmembrane</keyword>
<proteinExistence type="inferred from homology"/>
<keyword evidence="6 9" id="KW-0472">Membrane</keyword>
<evidence type="ECO:0000256" key="9">
    <source>
        <dbReference type="SAM" id="Phobius"/>
    </source>
</evidence>
<gene>
    <name evidence="11" type="ORF">G6048_17445</name>
</gene>
<dbReference type="InterPro" id="IPR003856">
    <property type="entry name" value="LPS_length_determ_N"/>
</dbReference>
<evidence type="ECO:0000313" key="12">
    <source>
        <dbReference type="Proteomes" id="UP001518140"/>
    </source>
</evidence>